<dbReference type="Proteomes" id="UP000577362">
    <property type="component" value="Unassembled WGS sequence"/>
</dbReference>
<evidence type="ECO:0000259" key="1">
    <source>
        <dbReference type="Pfam" id="PF09077"/>
    </source>
</evidence>
<dbReference type="Pfam" id="PF09077">
    <property type="entry name" value="Phage-MuB_C"/>
    <property type="match status" value="1"/>
</dbReference>
<evidence type="ECO:0008006" key="5">
    <source>
        <dbReference type="Google" id="ProtNLM"/>
    </source>
</evidence>
<keyword evidence="4" id="KW-1185">Reference proteome</keyword>
<gene>
    <name evidence="3" type="ORF">GGR16_003237</name>
</gene>
<evidence type="ECO:0000259" key="2">
    <source>
        <dbReference type="Pfam" id="PF13401"/>
    </source>
</evidence>
<dbReference type="PANTHER" id="PTHR35894">
    <property type="entry name" value="GENERAL SECRETION PATHWAY PROTEIN A-RELATED"/>
    <property type="match status" value="1"/>
</dbReference>
<dbReference type="SUPFAM" id="SSF47681">
    <property type="entry name" value="C-terminal domain of B transposition protein"/>
    <property type="match status" value="1"/>
</dbReference>
<dbReference type="GO" id="GO:0016887">
    <property type="term" value="F:ATP hydrolysis activity"/>
    <property type="evidence" value="ECO:0007669"/>
    <property type="project" value="InterPro"/>
</dbReference>
<proteinExistence type="predicted"/>
<dbReference type="InterPro" id="IPR052026">
    <property type="entry name" value="ExeA_AAA_ATPase_DNA-bind"/>
</dbReference>
<dbReference type="GO" id="GO:0006313">
    <property type="term" value="P:DNA transposition"/>
    <property type="evidence" value="ECO:0007669"/>
    <property type="project" value="InterPro"/>
</dbReference>
<dbReference type="Gene3D" id="1.10.1180.10">
    <property type="entry name" value="B transposition protein, C-terminal domain"/>
    <property type="match status" value="1"/>
</dbReference>
<dbReference type="GO" id="GO:0003677">
    <property type="term" value="F:DNA binding"/>
    <property type="evidence" value="ECO:0007669"/>
    <property type="project" value="InterPro"/>
</dbReference>
<dbReference type="Gene3D" id="1.10.260.40">
    <property type="entry name" value="lambda repressor-like DNA-binding domains"/>
    <property type="match status" value="1"/>
</dbReference>
<dbReference type="SUPFAM" id="SSF52540">
    <property type="entry name" value="P-loop containing nucleoside triphosphate hydrolases"/>
    <property type="match status" value="1"/>
</dbReference>
<dbReference type="InterPro" id="IPR049945">
    <property type="entry name" value="AAA_22"/>
</dbReference>
<dbReference type="PANTHER" id="PTHR35894:SF5">
    <property type="entry name" value="MU-LIKE PROPHAGE FLUMU DNA TRANSPOSITION PROTEIN B"/>
    <property type="match status" value="1"/>
</dbReference>
<evidence type="ECO:0000313" key="4">
    <source>
        <dbReference type="Proteomes" id="UP000577362"/>
    </source>
</evidence>
<feature type="domain" description="ORC1/DEAH AAA+ ATPase" evidence="2">
    <location>
        <begin position="107"/>
        <end position="221"/>
    </location>
</feature>
<name>A0A840C072_9HYPH</name>
<accession>A0A840C072</accession>
<dbReference type="EMBL" id="JACIEN010000003">
    <property type="protein sequence ID" value="MBB4018203.1"/>
    <property type="molecule type" value="Genomic_DNA"/>
</dbReference>
<dbReference type="Pfam" id="PF13401">
    <property type="entry name" value="AAA_22"/>
    <property type="match status" value="1"/>
</dbReference>
<dbReference type="AlphaFoldDB" id="A0A840C072"/>
<dbReference type="InterPro" id="IPR027417">
    <property type="entry name" value="P-loop_NTPase"/>
</dbReference>
<dbReference type="RefSeq" id="WP_183317198.1">
    <property type="nucleotide sequence ID" value="NZ_JACIEN010000003.1"/>
</dbReference>
<comment type="caution">
    <text evidence="3">The sequence shown here is derived from an EMBL/GenBank/DDBJ whole genome shotgun (WGS) entry which is preliminary data.</text>
</comment>
<dbReference type="Gene3D" id="3.40.50.300">
    <property type="entry name" value="P-loop containing nucleotide triphosphate hydrolases"/>
    <property type="match status" value="1"/>
</dbReference>
<dbReference type="InterPro" id="IPR009084">
    <property type="entry name" value="B_transpositn_C"/>
</dbReference>
<reference evidence="3 4" key="1">
    <citation type="submission" date="2020-08" db="EMBL/GenBank/DDBJ databases">
        <title>Genomic Encyclopedia of Type Strains, Phase IV (KMG-IV): sequencing the most valuable type-strain genomes for metagenomic binning, comparative biology and taxonomic classification.</title>
        <authorList>
            <person name="Goeker M."/>
        </authorList>
    </citation>
    <scope>NUCLEOTIDE SEQUENCE [LARGE SCALE GENOMIC DNA]</scope>
    <source>
        <strain evidence="3 4">DSM 103737</strain>
    </source>
</reference>
<protein>
    <recommendedName>
        <fullName evidence="5">DNA transposition protein</fullName>
    </recommendedName>
</protein>
<evidence type="ECO:0000313" key="3">
    <source>
        <dbReference type="EMBL" id="MBB4018203.1"/>
    </source>
</evidence>
<organism evidence="3 4">
    <name type="scientific">Chelatococcus caeni</name>
    <dbReference type="NCBI Taxonomy" id="1348468"/>
    <lineage>
        <taxon>Bacteria</taxon>
        <taxon>Pseudomonadati</taxon>
        <taxon>Pseudomonadota</taxon>
        <taxon>Alphaproteobacteria</taxon>
        <taxon>Hyphomicrobiales</taxon>
        <taxon>Chelatococcaceae</taxon>
        <taxon>Chelatococcus</taxon>
    </lineage>
</organism>
<dbReference type="InterPro" id="IPR036733">
    <property type="entry name" value="B_transposit_C_sf"/>
</dbReference>
<feature type="domain" description="B transposition protein C-terminal" evidence="1">
    <location>
        <begin position="237"/>
        <end position="314"/>
    </location>
</feature>
<sequence>MDAITLEMTANDQDALRAEVRLIMTQEGLSQAAIAREAGIAYGTFTPWMGGTYKGKTAEIARSVQRWLETRRERKQTAAILPKAPEFVATPTADAIMDVLAFAQSAPDFAVVVGGAGIGKTMAIEEYQKRSSNVFVMTAEPVLSSPNNMLSALADAIGVVERRSTWISRAICNRLRGAAALIVIDEAQHLSSAALDQLRTIQDLAKCGVAVAGNESVYSRLQGSGEARSSQFAQLYSRVGMRVTQPKPRAKDICQLIEAWGIAGAAEIELLKTIARKPGALRGMTKTLRLAGMIAAGASEPLSVRHIRQAWQQLSSQPVDAE</sequence>
<dbReference type="InterPro" id="IPR010982">
    <property type="entry name" value="Lambda_DNA-bd_dom_sf"/>
</dbReference>